<dbReference type="Gene3D" id="1.10.8.60">
    <property type="match status" value="1"/>
</dbReference>
<feature type="compositionally biased region" description="Polar residues" evidence="4">
    <location>
        <begin position="140"/>
        <end position="154"/>
    </location>
</feature>
<feature type="transmembrane region" description="Helical" evidence="5">
    <location>
        <begin position="57"/>
        <end position="78"/>
    </location>
</feature>
<dbReference type="PANTHER" id="PTHR23077">
    <property type="entry name" value="AAA-FAMILY ATPASE"/>
    <property type="match status" value="1"/>
</dbReference>
<evidence type="ECO:0000256" key="1">
    <source>
        <dbReference type="ARBA" id="ARBA00022741"/>
    </source>
</evidence>
<keyword evidence="5" id="KW-0812">Transmembrane</keyword>
<dbReference type="Pfam" id="PF00004">
    <property type="entry name" value="AAA"/>
    <property type="match status" value="1"/>
</dbReference>
<comment type="caution">
    <text evidence="7">The sequence shown here is derived from an EMBL/GenBank/DDBJ whole genome shotgun (WGS) entry which is preliminary data.</text>
</comment>
<name>A0A3A6QEN4_9EURY</name>
<dbReference type="FunFam" id="3.40.50.300:FF:001025">
    <property type="entry name" value="ATPase family, AAA domain-containing 2B"/>
    <property type="match status" value="1"/>
</dbReference>
<keyword evidence="5" id="KW-0472">Membrane</keyword>
<keyword evidence="5" id="KW-1133">Transmembrane helix</keyword>
<dbReference type="GO" id="GO:0005524">
    <property type="term" value="F:ATP binding"/>
    <property type="evidence" value="ECO:0007669"/>
    <property type="project" value="UniProtKB-KW"/>
</dbReference>
<dbReference type="GO" id="GO:0016887">
    <property type="term" value="F:ATP hydrolysis activity"/>
    <property type="evidence" value="ECO:0007669"/>
    <property type="project" value="InterPro"/>
</dbReference>
<sequence length="459" mass="48465">MSHQESNGEATADTQDVPRHRLLIRNLIEAWLLAVGLCSTLGYGVRDAFNRRLAVGIIYTAVVAVGVCGGVTAVAVLLEYPPLPAVGVGGVAAGGLILASIGGSLVLDDTARRDYRSHLVASVPGLSPDSLAEQPAATADTASDGQPATDQSTSHTDDDATEEPTTGEHPTADEQSPTEQDTTGDEGSESGHSDASHGDSEGAGRSTQYVSEPPDIDFDAVAGMESVKTELRERVIEPLKEPEKYATYGLSVENGFLLYGPPGTGKTYLSKALAGELGVNYVGIKGADIISKWLGEGTQNVAALFDEARRHQPCLIFIDEIDALTPERGGANQHQDQTQTVNQFLEEVSDINEGDERVVIVAATNRRDQIDPAMLRSGRLSVQIEVGNPGPKTRVAIFDTHLEAPRASDLDAKRIAETSGGLSAADMEQVATEAARSAMQREGAVTNEDVVTAIENVRS</sequence>
<dbReference type="RefSeq" id="WP_120084178.1">
    <property type="nucleotide sequence ID" value="NZ_QMDW01000007.1"/>
</dbReference>
<reference evidence="7 8" key="1">
    <citation type="submission" date="2018-06" db="EMBL/GenBank/DDBJ databases">
        <title>Halonotius sp. F13-13 a new haloarchaeeon isolated from a solar saltern from Isla Cristina, Huelva, Spain.</title>
        <authorList>
            <person name="Duran-Viseras A."/>
            <person name="Sanchez-Porro C."/>
            <person name="Ventosa A."/>
        </authorList>
    </citation>
    <scope>NUCLEOTIDE SEQUENCE [LARGE SCALE GENOMIC DNA]</scope>
    <source>
        <strain evidence="7 8">CECT 7525</strain>
    </source>
</reference>
<evidence type="ECO:0000256" key="5">
    <source>
        <dbReference type="SAM" id="Phobius"/>
    </source>
</evidence>
<organism evidence="7 8">
    <name type="scientific">Halonotius pteroides</name>
    <dbReference type="NCBI Taxonomy" id="268735"/>
    <lineage>
        <taxon>Archaea</taxon>
        <taxon>Methanobacteriati</taxon>
        <taxon>Methanobacteriota</taxon>
        <taxon>Stenosarchaea group</taxon>
        <taxon>Halobacteria</taxon>
        <taxon>Halobacteriales</taxon>
        <taxon>Haloferacaceae</taxon>
        <taxon>Halonotius</taxon>
    </lineage>
</organism>
<feature type="domain" description="AAA+ ATPase" evidence="6">
    <location>
        <begin position="252"/>
        <end position="390"/>
    </location>
</feature>
<keyword evidence="2" id="KW-0067">ATP-binding</keyword>
<dbReference type="Gene3D" id="3.40.50.300">
    <property type="entry name" value="P-loop containing nucleotide triphosphate hydrolases"/>
    <property type="match status" value="1"/>
</dbReference>
<evidence type="ECO:0000256" key="3">
    <source>
        <dbReference type="ARBA" id="ARBA00023054"/>
    </source>
</evidence>
<evidence type="ECO:0000259" key="6">
    <source>
        <dbReference type="SMART" id="SM00382"/>
    </source>
</evidence>
<proteinExistence type="predicted"/>
<feature type="transmembrane region" description="Helical" evidence="5">
    <location>
        <begin position="84"/>
        <end position="107"/>
    </location>
</feature>
<evidence type="ECO:0000256" key="4">
    <source>
        <dbReference type="SAM" id="MobiDB-lite"/>
    </source>
</evidence>
<feature type="compositionally biased region" description="Basic and acidic residues" evidence="4">
    <location>
        <begin position="189"/>
        <end position="202"/>
    </location>
</feature>
<keyword evidence="3" id="KW-0175">Coiled coil</keyword>
<dbReference type="InterPro" id="IPR050168">
    <property type="entry name" value="AAA_ATPase_domain"/>
</dbReference>
<evidence type="ECO:0000256" key="2">
    <source>
        <dbReference type="ARBA" id="ARBA00022840"/>
    </source>
</evidence>
<accession>A0A3A6QEN4</accession>
<dbReference type="Proteomes" id="UP000281564">
    <property type="component" value="Unassembled WGS sequence"/>
</dbReference>
<keyword evidence="8" id="KW-1185">Reference proteome</keyword>
<protein>
    <recommendedName>
        <fullName evidence="6">AAA+ ATPase domain-containing protein</fullName>
    </recommendedName>
</protein>
<dbReference type="SUPFAM" id="SSF52540">
    <property type="entry name" value="P-loop containing nucleoside triphosphate hydrolases"/>
    <property type="match status" value="1"/>
</dbReference>
<dbReference type="InterPro" id="IPR003593">
    <property type="entry name" value="AAA+_ATPase"/>
</dbReference>
<dbReference type="OrthoDB" id="77269at2157"/>
<gene>
    <name evidence="7" type="ORF">DP106_06470</name>
</gene>
<evidence type="ECO:0000313" key="8">
    <source>
        <dbReference type="Proteomes" id="UP000281564"/>
    </source>
</evidence>
<feature type="region of interest" description="Disordered" evidence="4">
    <location>
        <begin position="123"/>
        <end position="218"/>
    </location>
</feature>
<dbReference type="SMART" id="SM00382">
    <property type="entry name" value="AAA"/>
    <property type="match status" value="1"/>
</dbReference>
<feature type="transmembrane region" description="Helical" evidence="5">
    <location>
        <begin position="28"/>
        <end position="45"/>
    </location>
</feature>
<dbReference type="AlphaFoldDB" id="A0A3A6QEN4"/>
<evidence type="ECO:0000313" key="7">
    <source>
        <dbReference type="EMBL" id="RJX50111.1"/>
    </source>
</evidence>
<keyword evidence="1" id="KW-0547">Nucleotide-binding</keyword>
<dbReference type="PANTHER" id="PTHR23077:SF198">
    <property type="entry name" value="ATP-DEPENDENT ZINC METALLOPROTEASE FTSH"/>
    <property type="match status" value="1"/>
</dbReference>
<dbReference type="InterPro" id="IPR003959">
    <property type="entry name" value="ATPase_AAA_core"/>
</dbReference>
<dbReference type="EMBL" id="QMDW01000007">
    <property type="protein sequence ID" value="RJX50111.1"/>
    <property type="molecule type" value="Genomic_DNA"/>
</dbReference>
<dbReference type="InterPro" id="IPR027417">
    <property type="entry name" value="P-loop_NTPase"/>
</dbReference>